<dbReference type="SUPFAM" id="SSF55658">
    <property type="entry name" value="L9 N-domain-like"/>
    <property type="match status" value="1"/>
</dbReference>
<accession>A0A1V6PGE5</accession>
<evidence type="ECO:0000259" key="1">
    <source>
        <dbReference type="Pfam" id="PF01693"/>
    </source>
</evidence>
<dbReference type="STRING" id="416450.A0A1V6PGE5"/>
<evidence type="ECO:0000313" key="3">
    <source>
        <dbReference type="Proteomes" id="UP000191672"/>
    </source>
</evidence>
<dbReference type="InterPro" id="IPR011320">
    <property type="entry name" value="RNase_H1_N"/>
</dbReference>
<evidence type="ECO:0000313" key="2">
    <source>
        <dbReference type="EMBL" id="OQD75566.1"/>
    </source>
</evidence>
<comment type="caution">
    <text evidence="2">The sequence shown here is derived from an EMBL/GenBank/DDBJ whole genome shotgun (WGS) entry which is preliminary data.</text>
</comment>
<name>A0A1V6PGE5_9EURO</name>
<gene>
    <name evidence="2" type="ORF">PENANT_c148G03786</name>
</gene>
<dbReference type="Proteomes" id="UP000191672">
    <property type="component" value="Unassembled WGS sequence"/>
</dbReference>
<dbReference type="AlphaFoldDB" id="A0A1V6PGE5"/>
<organism evidence="2 3">
    <name type="scientific">Penicillium antarcticum</name>
    <dbReference type="NCBI Taxonomy" id="416450"/>
    <lineage>
        <taxon>Eukaryota</taxon>
        <taxon>Fungi</taxon>
        <taxon>Dikarya</taxon>
        <taxon>Ascomycota</taxon>
        <taxon>Pezizomycotina</taxon>
        <taxon>Eurotiomycetes</taxon>
        <taxon>Eurotiomycetidae</taxon>
        <taxon>Eurotiales</taxon>
        <taxon>Aspergillaceae</taxon>
        <taxon>Penicillium</taxon>
    </lineage>
</organism>
<dbReference type="EMBL" id="MDYN01000148">
    <property type="protein sequence ID" value="OQD75566.1"/>
    <property type="molecule type" value="Genomic_DNA"/>
</dbReference>
<dbReference type="InterPro" id="IPR037056">
    <property type="entry name" value="RNase_H1_N_sf"/>
</dbReference>
<proteinExistence type="predicted"/>
<keyword evidence="3" id="KW-1185">Reference proteome</keyword>
<dbReference type="InterPro" id="IPR009027">
    <property type="entry name" value="Ribosomal_bL9/RNase_H1_N"/>
</dbReference>
<dbReference type="Pfam" id="PF01693">
    <property type="entry name" value="Cauli_VI"/>
    <property type="match status" value="1"/>
</dbReference>
<sequence>MGARNPKEIFKSGAGETTPLGGNGFYAVANGANPGIYPFYHGNNGAKNQVTGEPGSCHKRFRTMAQAKAFIEDWKASYTAIWCELIREALDEGFRPRDIQAFRRHEMSLIVEQFLSRPRKENDTYEVAEQMLSLSLKCCTLE</sequence>
<feature type="domain" description="Ribonuclease H1 N-terminal" evidence="1">
    <location>
        <begin position="25"/>
        <end position="70"/>
    </location>
</feature>
<protein>
    <recommendedName>
        <fullName evidence="1">Ribonuclease H1 N-terminal domain-containing protein</fullName>
    </recommendedName>
</protein>
<dbReference type="Gene3D" id="3.40.970.10">
    <property type="entry name" value="Ribonuclease H1, N-terminal domain"/>
    <property type="match status" value="1"/>
</dbReference>
<reference evidence="3" key="1">
    <citation type="journal article" date="2017" name="Nat. Microbiol.">
        <title>Global analysis of biosynthetic gene clusters reveals vast potential of secondary metabolite production in Penicillium species.</title>
        <authorList>
            <person name="Nielsen J.C."/>
            <person name="Grijseels S."/>
            <person name="Prigent S."/>
            <person name="Ji B."/>
            <person name="Dainat J."/>
            <person name="Nielsen K.F."/>
            <person name="Frisvad J.C."/>
            <person name="Workman M."/>
            <person name="Nielsen J."/>
        </authorList>
    </citation>
    <scope>NUCLEOTIDE SEQUENCE [LARGE SCALE GENOMIC DNA]</scope>
    <source>
        <strain evidence="3">IBT 31811</strain>
    </source>
</reference>